<name>A0A819YET9_9BILA</name>
<dbReference type="Proteomes" id="UP000663844">
    <property type="component" value="Unassembled WGS sequence"/>
</dbReference>
<sequence length="157" mass="17174">MSTFKRNDQDRYQHLNETSISTSKRRSISTLLLSTSQTVCIVQIYGMLSVTEDSNRFLFQIVTSSQILVDIDSRQVAPQIPLIGTGHQQVVSEIPLVGMGHQQVASQVPFVGMNHRLMASEIPLLGVGHQQVAPQIALLGTGHQQVASEISLVGMSH</sequence>
<gene>
    <name evidence="1" type="ORF">OXD698_LOCUS38473</name>
</gene>
<accession>A0A819YET9</accession>
<proteinExistence type="predicted"/>
<reference evidence="1" key="1">
    <citation type="submission" date="2021-02" db="EMBL/GenBank/DDBJ databases">
        <authorList>
            <person name="Nowell W R."/>
        </authorList>
    </citation>
    <scope>NUCLEOTIDE SEQUENCE</scope>
</reference>
<evidence type="ECO:0000313" key="1">
    <source>
        <dbReference type="EMBL" id="CAF4158486.1"/>
    </source>
</evidence>
<evidence type="ECO:0000313" key="2">
    <source>
        <dbReference type="Proteomes" id="UP000663844"/>
    </source>
</evidence>
<dbReference type="AlphaFoldDB" id="A0A819YET9"/>
<dbReference type="EMBL" id="CAJOAZ010007263">
    <property type="protein sequence ID" value="CAF4158486.1"/>
    <property type="molecule type" value="Genomic_DNA"/>
</dbReference>
<organism evidence="1 2">
    <name type="scientific">Adineta steineri</name>
    <dbReference type="NCBI Taxonomy" id="433720"/>
    <lineage>
        <taxon>Eukaryota</taxon>
        <taxon>Metazoa</taxon>
        <taxon>Spiralia</taxon>
        <taxon>Gnathifera</taxon>
        <taxon>Rotifera</taxon>
        <taxon>Eurotatoria</taxon>
        <taxon>Bdelloidea</taxon>
        <taxon>Adinetida</taxon>
        <taxon>Adinetidae</taxon>
        <taxon>Adineta</taxon>
    </lineage>
</organism>
<protein>
    <submittedName>
        <fullName evidence="1">Uncharacterized protein</fullName>
    </submittedName>
</protein>
<comment type="caution">
    <text evidence="1">The sequence shown here is derived from an EMBL/GenBank/DDBJ whole genome shotgun (WGS) entry which is preliminary data.</text>
</comment>